<protein>
    <submittedName>
        <fullName evidence="4">AfsR/SARP family transcriptional regulator</fullName>
    </submittedName>
</protein>
<dbReference type="SMART" id="SM01043">
    <property type="entry name" value="BTAD"/>
    <property type="match status" value="1"/>
</dbReference>
<feature type="non-terminal residue" evidence="4">
    <location>
        <position position="1"/>
    </location>
</feature>
<comment type="caution">
    <text evidence="4">The sequence shown here is derived from an EMBL/GenBank/DDBJ whole genome shotgun (WGS) entry which is preliminary data.</text>
</comment>
<evidence type="ECO:0000313" key="4">
    <source>
        <dbReference type="EMBL" id="MBU3863240.1"/>
    </source>
</evidence>
<dbReference type="EMBL" id="JAHLEM010000030">
    <property type="protein sequence ID" value="MBU3863240.1"/>
    <property type="molecule type" value="Genomic_DNA"/>
</dbReference>
<dbReference type="Proteomes" id="UP000720508">
    <property type="component" value="Unassembled WGS sequence"/>
</dbReference>
<reference evidence="4 5" key="1">
    <citation type="submission" date="2021-06" db="EMBL/GenBank/DDBJ databases">
        <authorList>
            <person name="Pan X."/>
        </authorList>
    </citation>
    <scope>NUCLEOTIDE SEQUENCE [LARGE SCALE GENOMIC DNA]</scope>
    <source>
        <strain evidence="4 5">4503</strain>
    </source>
</reference>
<dbReference type="PANTHER" id="PTHR35807">
    <property type="entry name" value="TRANSCRIPTIONAL REGULATOR REDD-RELATED"/>
    <property type="match status" value="1"/>
</dbReference>
<dbReference type="CDD" id="cd15831">
    <property type="entry name" value="BTAD"/>
    <property type="match status" value="1"/>
</dbReference>
<dbReference type="PANTHER" id="PTHR35807:SF1">
    <property type="entry name" value="TRANSCRIPTIONAL REGULATOR REDD"/>
    <property type="match status" value="1"/>
</dbReference>
<sequence>VVSDSDLGEVLWGRRPPVTYQAQIYTYASRLRGHLRDGATIIRRGHGYRMERGDARFDLDEFDLLAKEGRSAAREGDAERAASSFRAALALWSGPTLTAVTERLVENERTRIELARMEVLESRIDADLVLGRHHELIGELSQMVSAHPLRETFRARLMIALYLSDWQAEAFETFRAGCALLREQLGVDPGPALRSAHQAILTADFEQVLPLREGLVVGRTG</sequence>
<dbReference type="InterPro" id="IPR005158">
    <property type="entry name" value="BTAD"/>
</dbReference>
<gene>
    <name evidence="4" type="ORF">KN815_03755</name>
</gene>
<keyword evidence="1" id="KW-0805">Transcription regulation</keyword>
<keyword evidence="5" id="KW-1185">Reference proteome</keyword>
<proteinExistence type="predicted"/>
<evidence type="ECO:0000259" key="3">
    <source>
        <dbReference type="SMART" id="SM01043"/>
    </source>
</evidence>
<evidence type="ECO:0000256" key="1">
    <source>
        <dbReference type="ARBA" id="ARBA00023015"/>
    </source>
</evidence>
<feature type="domain" description="Bacterial transcriptional activator" evidence="3">
    <location>
        <begin position="57"/>
        <end position="201"/>
    </location>
</feature>
<organism evidence="4 5">
    <name type="scientific">Streptomyces niphimycinicus</name>
    <dbReference type="NCBI Taxonomy" id="2842201"/>
    <lineage>
        <taxon>Bacteria</taxon>
        <taxon>Bacillati</taxon>
        <taxon>Actinomycetota</taxon>
        <taxon>Actinomycetes</taxon>
        <taxon>Kitasatosporales</taxon>
        <taxon>Streptomycetaceae</taxon>
        <taxon>Streptomyces</taxon>
    </lineage>
</organism>
<evidence type="ECO:0000313" key="5">
    <source>
        <dbReference type="Proteomes" id="UP000720508"/>
    </source>
</evidence>
<dbReference type="InterPro" id="IPR051677">
    <property type="entry name" value="AfsR-DnrI-RedD_regulator"/>
</dbReference>
<dbReference type="Pfam" id="PF03704">
    <property type="entry name" value="BTAD"/>
    <property type="match status" value="1"/>
</dbReference>
<keyword evidence="2" id="KW-0804">Transcription</keyword>
<dbReference type="RefSeq" id="WP_216340144.1">
    <property type="nucleotide sequence ID" value="NZ_JAHLEM010000030.1"/>
</dbReference>
<name>A0ABS6C8L5_9ACTN</name>
<accession>A0ABS6C8L5</accession>
<evidence type="ECO:0000256" key="2">
    <source>
        <dbReference type="ARBA" id="ARBA00023163"/>
    </source>
</evidence>